<reference evidence="1 2" key="1">
    <citation type="journal article" date="2010" name="Int. J. Syst. Evol. Microbiol.">
        <title>Sphingopyxis bauzanensis sp. nov., a psychrophilic bacterium isolated from soil.</title>
        <authorList>
            <person name="Zhang D.C."/>
            <person name="Liu H.C."/>
            <person name="Xin Y.H."/>
            <person name="Zhou Y.G."/>
            <person name="Schinner F."/>
            <person name="Margesin R."/>
        </authorList>
    </citation>
    <scope>NUCLEOTIDE SEQUENCE [LARGE SCALE GENOMIC DNA]</scope>
    <source>
        <strain evidence="1 2">DSM 22271</strain>
    </source>
</reference>
<dbReference type="AlphaFoldDB" id="A0A246JP34"/>
<accession>A0A246JP34</accession>
<sequence length="241" mass="25948">MHRLLPNHPAALYLTPMRILLLFAAAALVAAPLPAIACSVVPGYRVPTNVELVESADLILLATVADGDAAPDAIPEQRIAVQPVAAIKGDLPSGPFAMPGWIASRDEALLSNPYELKDAHPQSLAGACYRLGFPRGSRVLFFLKWEGDHWRAAGGPFSRWAEDVLTDNAPWLQVVRLYGEAAALPPGERTAYLTARRDKYAAELDNPVAQLLAADIARQLTGPNALLREDLPSAPDEPTDH</sequence>
<name>A0A246JP34_9SPHN</name>
<evidence type="ECO:0000313" key="1">
    <source>
        <dbReference type="EMBL" id="OWQ94521.1"/>
    </source>
</evidence>
<dbReference type="EMBL" id="NISK01000004">
    <property type="protein sequence ID" value="OWQ94521.1"/>
    <property type="molecule type" value="Genomic_DNA"/>
</dbReference>
<comment type="caution">
    <text evidence="1">The sequence shown here is derived from an EMBL/GenBank/DDBJ whole genome shotgun (WGS) entry which is preliminary data.</text>
</comment>
<evidence type="ECO:0000313" key="2">
    <source>
        <dbReference type="Proteomes" id="UP000197361"/>
    </source>
</evidence>
<proteinExistence type="predicted"/>
<dbReference type="RefSeq" id="WP_088442392.1">
    <property type="nucleotide sequence ID" value="NZ_BMMC01000010.1"/>
</dbReference>
<protein>
    <submittedName>
        <fullName evidence="1">Uncharacterized protein</fullName>
    </submittedName>
</protein>
<dbReference type="Proteomes" id="UP000197361">
    <property type="component" value="Unassembled WGS sequence"/>
</dbReference>
<keyword evidence="2" id="KW-1185">Reference proteome</keyword>
<gene>
    <name evidence="1" type="ORF">CDQ92_15640</name>
</gene>
<organism evidence="1 2">
    <name type="scientific">Sphingopyxis bauzanensis</name>
    <dbReference type="NCBI Taxonomy" id="651663"/>
    <lineage>
        <taxon>Bacteria</taxon>
        <taxon>Pseudomonadati</taxon>
        <taxon>Pseudomonadota</taxon>
        <taxon>Alphaproteobacteria</taxon>
        <taxon>Sphingomonadales</taxon>
        <taxon>Sphingomonadaceae</taxon>
        <taxon>Sphingopyxis</taxon>
    </lineage>
</organism>